<name>A0A0K6GF33_9AGAM</name>
<dbReference type="InterPro" id="IPR055754">
    <property type="entry name" value="DUF7330"/>
</dbReference>
<reference evidence="3 4" key="1">
    <citation type="submission" date="2015-07" db="EMBL/GenBank/DDBJ databases">
        <authorList>
            <person name="Noorani M."/>
        </authorList>
    </citation>
    <scope>NUCLEOTIDE SEQUENCE [LARGE SCALE GENOMIC DNA]</scope>
    <source>
        <strain evidence="3">BBA 69670</strain>
    </source>
</reference>
<evidence type="ECO:0000259" key="2">
    <source>
        <dbReference type="Pfam" id="PF24016"/>
    </source>
</evidence>
<dbReference type="AlphaFoldDB" id="A0A0K6GF33"/>
<feature type="region of interest" description="Disordered" evidence="1">
    <location>
        <begin position="329"/>
        <end position="355"/>
    </location>
</feature>
<feature type="domain" description="DUF7330" evidence="2">
    <location>
        <begin position="140"/>
        <end position="304"/>
    </location>
</feature>
<feature type="compositionally biased region" description="Basic and acidic residues" evidence="1">
    <location>
        <begin position="113"/>
        <end position="133"/>
    </location>
</feature>
<dbReference type="Pfam" id="PF24016">
    <property type="entry name" value="DUF7330"/>
    <property type="match status" value="1"/>
</dbReference>
<keyword evidence="4" id="KW-1185">Reference proteome</keyword>
<evidence type="ECO:0000313" key="3">
    <source>
        <dbReference type="EMBL" id="CUA77076.1"/>
    </source>
</evidence>
<feature type="region of interest" description="Disordered" evidence="1">
    <location>
        <begin position="1"/>
        <end position="60"/>
    </location>
</feature>
<feature type="compositionally biased region" description="Polar residues" evidence="1">
    <location>
        <begin position="1"/>
        <end position="18"/>
    </location>
</feature>
<evidence type="ECO:0000313" key="4">
    <source>
        <dbReference type="Proteomes" id="UP000044841"/>
    </source>
</evidence>
<gene>
    <name evidence="3" type="ORF">RSOLAG22IIIB_06489</name>
</gene>
<proteinExistence type="predicted"/>
<feature type="region of interest" description="Disordered" evidence="1">
    <location>
        <begin position="113"/>
        <end position="141"/>
    </location>
</feature>
<accession>A0A0K6GF33</accession>
<dbReference type="Proteomes" id="UP000044841">
    <property type="component" value="Unassembled WGS sequence"/>
</dbReference>
<organism evidence="3 4">
    <name type="scientific">Rhizoctonia solani</name>
    <dbReference type="NCBI Taxonomy" id="456999"/>
    <lineage>
        <taxon>Eukaryota</taxon>
        <taxon>Fungi</taxon>
        <taxon>Dikarya</taxon>
        <taxon>Basidiomycota</taxon>
        <taxon>Agaricomycotina</taxon>
        <taxon>Agaricomycetes</taxon>
        <taxon>Cantharellales</taxon>
        <taxon>Ceratobasidiaceae</taxon>
        <taxon>Rhizoctonia</taxon>
    </lineage>
</organism>
<dbReference type="EMBL" id="CYGV01001767">
    <property type="protein sequence ID" value="CUA77076.1"/>
    <property type="molecule type" value="Genomic_DNA"/>
</dbReference>
<sequence>MIIPNSQKSETSAQSEASFGSVDAPPSPPPYSATVAASDHYQSGTQSPPPTGFRPRTSVRPNLPPRCNYFIDRKVFSGVIGTWHVDNALEIPEHLLLPIANFDGYWNREAQRTRKTREAELRKRHERTSDSKGDLPLPSVETRPNLMLATSNGAISGDINVMSSDGLARQTTLVAQGFNGSVNLKINAPPDQHLRVFASTTNGSINIKIPSSFEGAVMMSTTWGSVGISETIKDKLATFSSASNTLRGFIGDWQAQGFGTTANSTNPIDDSNSPSQNDPFVTWTGAFIEISSMNGSVSLSYTEEGVFSAYLAQFTKAVRGFKDNWLGGAGQSGNTGSGASPTASSAGGRYSKNPA</sequence>
<evidence type="ECO:0000256" key="1">
    <source>
        <dbReference type="SAM" id="MobiDB-lite"/>
    </source>
</evidence>
<protein>
    <recommendedName>
        <fullName evidence="2">DUF7330 domain-containing protein</fullName>
    </recommendedName>
</protein>
<feature type="compositionally biased region" description="Low complexity" evidence="1">
    <location>
        <begin position="337"/>
        <end position="348"/>
    </location>
</feature>